<evidence type="ECO:0000313" key="2">
    <source>
        <dbReference type="EMBL" id="MBB3209684.1"/>
    </source>
</evidence>
<dbReference type="EMBL" id="JACHXU010000026">
    <property type="protein sequence ID" value="MBB3209684.1"/>
    <property type="molecule type" value="Genomic_DNA"/>
</dbReference>
<dbReference type="Proteomes" id="UP000536179">
    <property type="component" value="Unassembled WGS sequence"/>
</dbReference>
<accession>A0A7W5E3U3</accession>
<reference evidence="2 3" key="1">
    <citation type="submission" date="2020-08" db="EMBL/GenBank/DDBJ databases">
        <title>Genomic Encyclopedia of Type Strains, Phase III (KMG-III): the genomes of soil and plant-associated and newly described type strains.</title>
        <authorList>
            <person name="Whitman W."/>
        </authorList>
    </citation>
    <scope>NUCLEOTIDE SEQUENCE [LARGE SCALE GENOMIC DNA]</scope>
    <source>
        <strain evidence="2 3">CECT 8075</strain>
    </source>
</reference>
<gene>
    <name evidence="2" type="ORF">FHS27_005524</name>
</gene>
<protein>
    <submittedName>
        <fullName evidence="2">Uncharacterized protein</fullName>
    </submittedName>
</protein>
<comment type="caution">
    <text evidence="2">The sequence shown here is derived from an EMBL/GenBank/DDBJ whole genome shotgun (WGS) entry which is preliminary data.</text>
</comment>
<organism evidence="2 3">
    <name type="scientific">Aporhodopirellula rubra</name>
    <dbReference type="NCBI Taxonomy" id="980271"/>
    <lineage>
        <taxon>Bacteria</taxon>
        <taxon>Pseudomonadati</taxon>
        <taxon>Planctomycetota</taxon>
        <taxon>Planctomycetia</taxon>
        <taxon>Pirellulales</taxon>
        <taxon>Pirellulaceae</taxon>
        <taxon>Aporhodopirellula</taxon>
    </lineage>
</organism>
<keyword evidence="3" id="KW-1185">Reference proteome</keyword>
<dbReference type="AlphaFoldDB" id="A0A7W5E3U3"/>
<sequence length="35" mass="3685">MDCEAVLCGLDVGRESDGDNGRTLGENGAKSRVLF</sequence>
<feature type="region of interest" description="Disordered" evidence="1">
    <location>
        <begin position="15"/>
        <end position="35"/>
    </location>
</feature>
<proteinExistence type="predicted"/>
<name>A0A7W5E3U3_9BACT</name>
<evidence type="ECO:0000256" key="1">
    <source>
        <dbReference type="SAM" id="MobiDB-lite"/>
    </source>
</evidence>
<evidence type="ECO:0000313" key="3">
    <source>
        <dbReference type="Proteomes" id="UP000536179"/>
    </source>
</evidence>